<dbReference type="Proteomes" id="UP000256748">
    <property type="component" value="Unassembled WGS sequence"/>
</dbReference>
<keyword evidence="2" id="KW-0418">Kinase</keyword>
<evidence type="ECO:0000313" key="3">
    <source>
        <dbReference type="Proteomes" id="UP000256748"/>
    </source>
</evidence>
<dbReference type="InterPro" id="IPR000600">
    <property type="entry name" value="ROK"/>
</dbReference>
<dbReference type="RefSeq" id="WP_116275881.1">
    <property type="nucleotide sequence ID" value="NZ_KZ859530.1"/>
</dbReference>
<accession>A0A3E1B299</accession>
<dbReference type="SUPFAM" id="SSF53067">
    <property type="entry name" value="Actin-like ATPase domain"/>
    <property type="match status" value="1"/>
</dbReference>
<organism evidence="2 3">
    <name type="scientific">Rhizobium leguminosarum bv. trifolii</name>
    <dbReference type="NCBI Taxonomy" id="386"/>
    <lineage>
        <taxon>Bacteria</taxon>
        <taxon>Pseudomonadati</taxon>
        <taxon>Pseudomonadota</taxon>
        <taxon>Alphaproteobacteria</taxon>
        <taxon>Hyphomicrobiales</taxon>
        <taxon>Rhizobiaceae</taxon>
        <taxon>Rhizobium/Agrobacterium group</taxon>
        <taxon>Rhizobium</taxon>
    </lineage>
</organism>
<dbReference type="AlphaFoldDB" id="A0A3E1B299"/>
<dbReference type="GO" id="GO:0016301">
    <property type="term" value="F:kinase activity"/>
    <property type="evidence" value="ECO:0007669"/>
    <property type="project" value="UniProtKB-KW"/>
</dbReference>
<gene>
    <name evidence="2" type="ORF">B5K10_27925</name>
</gene>
<evidence type="ECO:0000256" key="1">
    <source>
        <dbReference type="ARBA" id="ARBA00006479"/>
    </source>
</evidence>
<dbReference type="PROSITE" id="PS01125">
    <property type="entry name" value="ROK"/>
    <property type="match status" value="1"/>
</dbReference>
<dbReference type="Pfam" id="PF00480">
    <property type="entry name" value="ROK"/>
    <property type="match status" value="1"/>
</dbReference>
<comment type="similarity">
    <text evidence="1">Belongs to the ROK (NagC/XylR) family.</text>
</comment>
<sequence>MQQVAIGIDLGGTQVRAALVDEQGRILTRLAEPTAALAGPDRVLAQICGLADRLLAASKTASVVGVGVSAPGPLDTVTGVATDIPTLSGFVDFPLKAELQKRFAFPVDLENDAIAAAIGEWQFGIGKGFDNLVYVTVSTGIGGGVISDGRVVRGRKGMAAHVGHMSVVPNGDLCPCGNRGCFEAYGSGPAFARRAQMRAMESRETTLGSDGSVIDSRSVFAAARNGDRLAHQLIDEEAEILGRGFTSLIHIFSPDIIVMGGGLSHEFDRLQPGIQAYIGQWAMPAFKDVKVMLAALDQNSGLVGAAALAFLAGKVAPIGHP</sequence>
<evidence type="ECO:0000313" key="2">
    <source>
        <dbReference type="EMBL" id="RFB84393.1"/>
    </source>
</evidence>
<protein>
    <submittedName>
        <fullName evidence="2">Glucokinase</fullName>
    </submittedName>
</protein>
<reference evidence="2 3" key="1">
    <citation type="submission" date="2017-03" db="EMBL/GenBank/DDBJ databases">
        <title>Genome analysis of Rhizobial strains effectives or ineffectives for nitrogen fixation isolated from bean seeds.</title>
        <authorList>
            <person name="Peralta H."/>
            <person name="Aguilar-Vera A."/>
            <person name="Mora Y."/>
            <person name="Vargas-Lagunas C."/>
            <person name="Girard L."/>
            <person name="Mora J."/>
        </authorList>
    </citation>
    <scope>NUCLEOTIDE SEQUENCE [LARGE SCALE GENOMIC DNA]</scope>
    <source>
        <strain evidence="2 3">CCGM5</strain>
    </source>
</reference>
<dbReference type="EMBL" id="NAOO01000041">
    <property type="protein sequence ID" value="RFB84393.1"/>
    <property type="molecule type" value="Genomic_DNA"/>
</dbReference>
<comment type="caution">
    <text evidence="2">The sequence shown here is derived from an EMBL/GenBank/DDBJ whole genome shotgun (WGS) entry which is preliminary data.</text>
</comment>
<dbReference type="InterPro" id="IPR049874">
    <property type="entry name" value="ROK_cs"/>
</dbReference>
<dbReference type="PANTHER" id="PTHR18964:SF149">
    <property type="entry name" value="BIFUNCTIONAL UDP-N-ACETYLGLUCOSAMINE 2-EPIMERASE_N-ACETYLMANNOSAMINE KINASE"/>
    <property type="match status" value="1"/>
</dbReference>
<dbReference type="PANTHER" id="PTHR18964">
    <property type="entry name" value="ROK (REPRESSOR, ORF, KINASE) FAMILY"/>
    <property type="match status" value="1"/>
</dbReference>
<dbReference type="InterPro" id="IPR043129">
    <property type="entry name" value="ATPase_NBD"/>
</dbReference>
<proteinExistence type="inferred from homology"/>
<dbReference type="Gene3D" id="3.30.420.40">
    <property type="match status" value="2"/>
</dbReference>
<keyword evidence="2" id="KW-0808">Transferase</keyword>
<name>A0A3E1B299_RHILT</name>